<dbReference type="EMBL" id="MAEM01000479">
    <property type="protein sequence ID" value="OBR99014.1"/>
    <property type="molecule type" value="Genomic_DNA"/>
</dbReference>
<sequence>MNAGAIGGGAVDDRGLVEQAVALVLGEAPPGWTRLNIAFDAASSEVTVTADGRVVQSPVPPQAVEALSEYHRQAVSNGSSWRRLSIGCGSDGTLSMRKDDGARGVSRRWPQRVLAAITVSCLAAAAVVFAVGWRRSEPPRLGVLAVPLPARAKAAFAVLEEWYAAEDHGDAARMRELSCAHPTQSLSDWINTIAYYGQDQGLVFPDALTQFRDDGAAVWVKVAVRIRPIDDRMKREVEEAQAHGGFFFETVTFSDEGGTLKVCDGQR</sequence>
<evidence type="ECO:0000313" key="3">
    <source>
        <dbReference type="Proteomes" id="UP000093757"/>
    </source>
</evidence>
<evidence type="ECO:0000256" key="1">
    <source>
        <dbReference type="SAM" id="Phobius"/>
    </source>
</evidence>
<protein>
    <submittedName>
        <fullName evidence="2">Uncharacterized protein</fullName>
    </submittedName>
</protein>
<keyword evidence="1" id="KW-0812">Transmembrane</keyword>
<dbReference type="RefSeq" id="WP_065136537.1">
    <property type="nucleotide sequence ID" value="NZ_MAEM01000479.1"/>
</dbReference>
<evidence type="ECO:0000313" key="2">
    <source>
        <dbReference type="EMBL" id="OBR99014.1"/>
    </source>
</evidence>
<organism evidence="2 3">
    <name type="scientific">Mycobacterium gordonae</name>
    <dbReference type="NCBI Taxonomy" id="1778"/>
    <lineage>
        <taxon>Bacteria</taxon>
        <taxon>Bacillati</taxon>
        <taxon>Actinomycetota</taxon>
        <taxon>Actinomycetes</taxon>
        <taxon>Mycobacteriales</taxon>
        <taxon>Mycobacteriaceae</taxon>
        <taxon>Mycobacterium</taxon>
    </lineage>
</organism>
<keyword evidence="1" id="KW-1133">Transmembrane helix</keyword>
<feature type="transmembrane region" description="Helical" evidence="1">
    <location>
        <begin position="113"/>
        <end position="133"/>
    </location>
</feature>
<keyword evidence="1" id="KW-0472">Membrane</keyword>
<dbReference type="AlphaFoldDB" id="A0A1A6B9L4"/>
<accession>A0A1A6B9L4</accession>
<gene>
    <name evidence="2" type="ORF">A9W98_02540</name>
</gene>
<reference evidence="2 3" key="1">
    <citation type="submission" date="2016-06" db="EMBL/GenBank/DDBJ databases">
        <authorList>
            <person name="Kjaerup R.B."/>
            <person name="Dalgaard T.S."/>
            <person name="Juul-Madsen H.R."/>
        </authorList>
    </citation>
    <scope>NUCLEOTIDE SEQUENCE [LARGE SCALE GENOMIC DNA]</scope>
    <source>
        <strain evidence="2 3">1245752.6</strain>
    </source>
</reference>
<comment type="caution">
    <text evidence="2">The sequence shown here is derived from an EMBL/GenBank/DDBJ whole genome shotgun (WGS) entry which is preliminary data.</text>
</comment>
<proteinExistence type="predicted"/>
<dbReference type="OrthoDB" id="4721352at2"/>
<dbReference type="Proteomes" id="UP000093757">
    <property type="component" value="Unassembled WGS sequence"/>
</dbReference>
<name>A0A1A6B9L4_MYCGO</name>